<protein>
    <recommendedName>
        <fullName evidence="8">Transport permease protein</fullName>
    </recommendedName>
</protein>
<evidence type="ECO:0000256" key="1">
    <source>
        <dbReference type="ARBA" id="ARBA00004651"/>
    </source>
</evidence>
<dbReference type="Pfam" id="PF01061">
    <property type="entry name" value="ABC2_membrane"/>
    <property type="match status" value="1"/>
</dbReference>
<name>A0A7K1KV68_9ACTN</name>
<evidence type="ECO:0000256" key="3">
    <source>
        <dbReference type="ARBA" id="ARBA00022475"/>
    </source>
</evidence>
<dbReference type="GO" id="GO:0046677">
    <property type="term" value="P:response to antibiotic"/>
    <property type="evidence" value="ECO:0007669"/>
    <property type="project" value="UniProtKB-KW"/>
</dbReference>
<comment type="similarity">
    <text evidence="2 8">Belongs to the ABC-2 integral membrane protein family.</text>
</comment>
<proteinExistence type="inferred from homology"/>
<comment type="subcellular location">
    <subcellularLocation>
        <location evidence="1 8">Cell membrane</location>
        <topology evidence="1 8">Multi-pass membrane protein</topology>
    </subcellularLocation>
</comment>
<dbReference type="PRINTS" id="PR00164">
    <property type="entry name" value="ABC2TRNSPORT"/>
</dbReference>
<feature type="transmembrane region" description="Helical" evidence="8">
    <location>
        <begin position="135"/>
        <end position="159"/>
    </location>
</feature>
<evidence type="ECO:0000256" key="5">
    <source>
        <dbReference type="ARBA" id="ARBA00022989"/>
    </source>
</evidence>
<feature type="transmembrane region" description="Helical" evidence="8">
    <location>
        <begin position="96"/>
        <end position="123"/>
    </location>
</feature>
<keyword evidence="5 8" id="KW-1133">Transmembrane helix</keyword>
<dbReference type="PIRSF" id="PIRSF006648">
    <property type="entry name" value="DrrB"/>
    <property type="match status" value="1"/>
</dbReference>
<organism evidence="10 11">
    <name type="scientific">Actinomadura litoris</name>
    <dbReference type="NCBI Taxonomy" id="2678616"/>
    <lineage>
        <taxon>Bacteria</taxon>
        <taxon>Bacillati</taxon>
        <taxon>Actinomycetota</taxon>
        <taxon>Actinomycetes</taxon>
        <taxon>Streptosporangiales</taxon>
        <taxon>Thermomonosporaceae</taxon>
        <taxon>Actinomadura</taxon>
    </lineage>
</organism>
<comment type="caution">
    <text evidence="10">The sequence shown here is derived from an EMBL/GenBank/DDBJ whole genome shotgun (WGS) entry which is preliminary data.</text>
</comment>
<dbReference type="PROSITE" id="PS51012">
    <property type="entry name" value="ABC_TM2"/>
    <property type="match status" value="1"/>
</dbReference>
<feature type="transmembrane region" description="Helical" evidence="8">
    <location>
        <begin position="16"/>
        <end position="41"/>
    </location>
</feature>
<keyword evidence="7" id="KW-0046">Antibiotic resistance</keyword>
<feature type="domain" description="ABC transmembrane type-2" evidence="9">
    <location>
        <begin position="15"/>
        <end position="247"/>
    </location>
</feature>
<keyword evidence="6 8" id="KW-0472">Membrane</keyword>
<dbReference type="EMBL" id="WOFH01000001">
    <property type="protein sequence ID" value="MUN35846.1"/>
    <property type="molecule type" value="Genomic_DNA"/>
</dbReference>
<keyword evidence="8" id="KW-0813">Transport</keyword>
<feature type="transmembrane region" description="Helical" evidence="8">
    <location>
        <begin position="53"/>
        <end position="75"/>
    </location>
</feature>
<keyword evidence="11" id="KW-1185">Reference proteome</keyword>
<feature type="transmembrane region" description="Helical" evidence="8">
    <location>
        <begin position="171"/>
        <end position="193"/>
    </location>
</feature>
<dbReference type="PANTHER" id="PTHR43077:SF8">
    <property type="entry name" value="DOXORUBICIN RESISTANCE ABC TRANSPORTER PERMEASE PROTEIN DRRB"/>
    <property type="match status" value="1"/>
</dbReference>
<evidence type="ECO:0000259" key="9">
    <source>
        <dbReference type="PROSITE" id="PS51012"/>
    </source>
</evidence>
<keyword evidence="4 8" id="KW-0812">Transmembrane</keyword>
<dbReference type="GO" id="GO:0043190">
    <property type="term" value="C:ATP-binding cassette (ABC) transporter complex"/>
    <property type="evidence" value="ECO:0007669"/>
    <property type="project" value="InterPro"/>
</dbReference>
<accession>A0A7K1KV68</accession>
<evidence type="ECO:0000256" key="7">
    <source>
        <dbReference type="ARBA" id="ARBA00023251"/>
    </source>
</evidence>
<gene>
    <name evidence="10" type="ORF">GNZ18_04420</name>
</gene>
<dbReference type="AlphaFoldDB" id="A0A7K1KV68"/>
<sequence length="248" mass="25840">MLTARSMRALVLNRRLLIIGLLESLVMLVAFGQVFSGLAYAPGFPAGVRYVDFLLPALLLTTTLQSGIQAGIGVTDDAQSGILDRLRSMPVWPGSILIARSLAGLARGALRLAVLLALARVLFGYDPAGGARGVLAAAGLSLALSWSLGWLFIALACWIDQTEALHATAGLVMFPLMYASNAFVPVGGLPGWLRRIARYNPVSHGIDSARDLCLTGTTGPGVLNAVLAGLLIAVLAAAAAVRGLSRAR</sequence>
<dbReference type="GO" id="GO:0140359">
    <property type="term" value="F:ABC-type transporter activity"/>
    <property type="evidence" value="ECO:0007669"/>
    <property type="project" value="InterPro"/>
</dbReference>
<feature type="transmembrane region" description="Helical" evidence="8">
    <location>
        <begin position="222"/>
        <end position="241"/>
    </location>
</feature>
<dbReference type="InterPro" id="IPR051328">
    <property type="entry name" value="T7SS_ABC-Transporter"/>
</dbReference>
<evidence type="ECO:0000313" key="10">
    <source>
        <dbReference type="EMBL" id="MUN35846.1"/>
    </source>
</evidence>
<dbReference type="InterPro" id="IPR013525">
    <property type="entry name" value="ABC2_TM"/>
</dbReference>
<evidence type="ECO:0000256" key="4">
    <source>
        <dbReference type="ARBA" id="ARBA00022692"/>
    </source>
</evidence>
<dbReference type="Proteomes" id="UP000432015">
    <property type="component" value="Unassembled WGS sequence"/>
</dbReference>
<dbReference type="PANTHER" id="PTHR43077">
    <property type="entry name" value="TRANSPORT PERMEASE YVFS-RELATED"/>
    <property type="match status" value="1"/>
</dbReference>
<evidence type="ECO:0000313" key="11">
    <source>
        <dbReference type="Proteomes" id="UP000432015"/>
    </source>
</evidence>
<keyword evidence="3 8" id="KW-1003">Cell membrane</keyword>
<dbReference type="InterPro" id="IPR047817">
    <property type="entry name" value="ABC2_TM_bact-type"/>
</dbReference>
<reference evidence="10 11" key="1">
    <citation type="submission" date="2019-11" db="EMBL/GenBank/DDBJ databases">
        <authorList>
            <person name="Cao P."/>
        </authorList>
    </citation>
    <scope>NUCLEOTIDE SEQUENCE [LARGE SCALE GENOMIC DNA]</scope>
    <source>
        <strain evidence="10 11">NEAU-AAG5</strain>
    </source>
</reference>
<evidence type="ECO:0000256" key="8">
    <source>
        <dbReference type="RuleBase" id="RU361157"/>
    </source>
</evidence>
<dbReference type="InterPro" id="IPR000412">
    <property type="entry name" value="ABC_2_transport"/>
</dbReference>
<evidence type="ECO:0000256" key="6">
    <source>
        <dbReference type="ARBA" id="ARBA00023136"/>
    </source>
</evidence>
<evidence type="ECO:0000256" key="2">
    <source>
        <dbReference type="ARBA" id="ARBA00007783"/>
    </source>
</evidence>